<keyword evidence="2" id="KW-0560">Oxidoreductase</keyword>
<reference evidence="3 4" key="1">
    <citation type="submission" date="2022-10" db="EMBL/GenBank/DDBJ databases">
        <title>The complete genomes of actinobacterial strains from the NBC collection.</title>
        <authorList>
            <person name="Joergensen T.S."/>
            <person name="Alvarez Arevalo M."/>
            <person name="Sterndorff E.B."/>
            <person name="Faurdal D."/>
            <person name="Vuksanovic O."/>
            <person name="Mourched A.-S."/>
            <person name="Charusanti P."/>
            <person name="Shaw S."/>
            <person name="Blin K."/>
            <person name="Weber T."/>
        </authorList>
    </citation>
    <scope>NUCLEOTIDE SEQUENCE [LARGE SCALE GENOMIC DNA]</scope>
    <source>
        <strain evidence="3 4">NBC_00456</strain>
    </source>
</reference>
<dbReference type="Gene3D" id="3.40.50.720">
    <property type="entry name" value="NAD(P)-binding Rossmann-like Domain"/>
    <property type="match status" value="1"/>
</dbReference>
<evidence type="ECO:0000313" key="4">
    <source>
        <dbReference type="Proteomes" id="UP001341259"/>
    </source>
</evidence>
<dbReference type="PANTHER" id="PTHR24321">
    <property type="entry name" value="DEHYDROGENASES, SHORT CHAIN"/>
    <property type="match status" value="1"/>
</dbReference>
<dbReference type="PRINTS" id="PR00081">
    <property type="entry name" value="GDHRDH"/>
</dbReference>
<sequence>MRGLHGKRIVIAGGATGIGAASATRLAEEGASVVVGDINMDAAQATARRVTDAGGAALAVEFDLADERSIQALIGQAVSELGGIDGLYNVGADLSGDTMGRDTDLLGMDPAVWRRNHDVNLLGYALTCREVIPYLLAQGGGVIVNTSSGAAWGGDPSRPAYAASKAGVGALTRHVAGRWGKEGIRCNGVAPGVVMTDAFKQSDSEDVKAWALRSIRAPRLGEPEDLAAVVAFLLSDDSAYVSGQVWSVCGGWSLRE</sequence>
<dbReference type="EMBL" id="CP107906">
    <property type="protein sequence ID" value="WUG94935.1"/>
    <property type="molecule type" value="Genomic_DNA"/>
</dbReference>
<evidence type="ECO:0000256" key="2">
    <source>
        <dbReference type="ARBA" id="ARBA00023002"/>
    </source>
</evidence>
<protein>
    <submittedName>
        <fullName evidence="3">SDR family oxidoreductase</fullName>
    </submittedName>
</protein>
<dbReference type="SUPFAM" id="SSF51735">
    <property type="entry name" value="NAD(P)-binding Rossmann-fold domains"/>
    <property type="match status" value="1"/>
</dbReference>
<gene>
    <name evidence="3" type="ORF">OHB29_18820</name>
</gene>
<evidence type="ECO:0000256" key="1">
    <source>
        <dbReference type="ARBA" id="ARBA00006484"/>
    </source>
</evidence>
<dbReference type="InterPro" id="IPR020904">
    <property type="entry name" value="Sc_DH/Rdtase_CS"/>
</dbReference>
<organism evidence="3 4">
    <name type="scientific">Streptomyces violaceus</name>
    <name type="common">Streptomyces venezuelae</name>
    <dbReference type="NCBI Taxonomy" id="1936"/>
    <lineage>
        <taxon>Bacteria</taxon>
        <taxon>Bacillati</taxon>
        <taxon>Actinomycetota</taxon>
        <taxon>Actinomycetes</taxon>
        <taxon>Kitasatosporales</taxon>
        <taxon>Streptomycetaceae</taxon>
        <taxon>Streptomyces</taxon>
    </lineage>
</organism>
<keyword evidence="4" id="KW-1185">Reference proteome</keyword>
<dbReference type="PROSITE" id="PS00061">
    <property type="entry name" value="ADH_SHORT"/>
    <property type="match status" value="1"/>
</dbReference>
<dbReference type="RefSeq" id="WP_328339895.1">
    <property type="nucleotide sequence ID" value="NZ_CP107906.1"/>
</dbReference>
<evidence type="ECO:0000313" key="3">
    <source>
        <dbReference type="EMBL" id="WUG94935.1"/>
    </source>
</evidence>
<dbReference type="InterPro" id="IPR036291">
    <property type="entry name" value="NAD(P)-bd_dom_sf"/>
</dbReference>
<name>A0ABZ1NTI1_STRVL</name>
<dbReference type="InterPro" id="IPR002347">
    <property type="entry name" value="SDR_fam"/>
</dbReference>
<accession>A0ABZ1NTI1</accession>
<dbReference type="Pfam" id="PF13561">
    <property type="entry name" value="adh_short_C2"/>
    <property type="match status" value="1"/>
</dbReference>
<comment type="similarity">
    <text evidence="1">Belongs to the short-chain dehydrogenases/reductases (SDR) family.</text>
</comment>
<proteinExistence type="inferred from homology"/>
<dbReference type="Proteomes" id="UP001341259">
    <property type="component" value="Chromosome"/>
</dbReference>
<dbReference type="CDD" id="cd05233">
    <property type="entry name" value="SDR_c"/>
    <property type="match status" value="1"/>
</dbReference>
<dbReference type="PANTHER" id="PTHR24321:SF14">
    <property type="entry name" value="SHORT-CHAIN TYPE DEHYDROGENASE_REDUCTASE BLR2146-RELATED"/>
    <property type="match status" value="1"/>
</dbReference>